<dbReference type="GO" id="GO:0006879">
    <property type="term" value="P:intracellular iron ion homeostasis"/>
    <property type="evidence" value="ECO:0007669"/>
    <property type="project" value="UniProtKB-KW"/>
</dbReference>
<dbReference type="InterPro" id="IPR012347">
    <property type="entry name" value="Ferritin-like"/>
</dbReference>
<comment type="function">
    <text evidence="10">Stores iron in a soluble, non-toxic, readily available form. Important for iron homeostasis. Has ferroxidase activity. Iron is taken up in the ferrous form and deposited as ferric hydroxides after oxidation. Also plays a role in delivery of iron to cells. Mediates iron uptake in capsule cells of the developing kidney. Delivery to lysosomes is mediated by the cargo receptor NCOA4 for autophagic degradation and release of iron.</text>
</comment>
<keyword evidence="6" id="KW-0560">Oxidoreductase</keyword>
<evidence type="ECO:0000256" key="5">
    <source>
        <dbReference type="ARBA" id="ARBA00022723"/>
    </source>
</evidence>
<feature type="domain" description="Ferritin-like diiron" evidence="14">
    <location>
        <begin position="10"/>
        <end position="159"/>
    </location>
</feature>
<evidence type="ECO:0000256" key="9">
    <source>
        <dbReference type="ARBA" id="ARBA00044959"/>
    </source>
</evidence>
<dbReference type="InterPro" id="IPR001519">
    <property type="entry name" value="Ferritin"/>
</dbReference>
<evidence type="ECO:0000256" key="2">
    <source>
        <dbReference type="ARBA" id="ARBA00004419"/>
    </source>
</evidence>
<evidence type="ECO:0000256" key="1">
    <source>
        <dbReference type="ARBA" id="ARBA00004371"/>
    </source>
</evidence>
<comment type="catalytic activity">
    <reaction evidence="11">
        <text>4 Fe(2+) + O2 + 4 H(+) = 4 Fe(3+) + 2 H2O</text>
        <dbReference type="Rhea" id="RHEA:11148"/>
        <dbReference type="ChEBI" id="CHEBI:15377"/>
        <dbReference type="ChEBI" id="CHEBI:15378"/>
        <dbReference type="ChEBI" id="CHEBI:15379"/>
        <dbReference type="ChEBI" id="CHEBI:29033"/>
        <dbReference type="ChEBI" id="CHEBI:29034"/>
        <dbReference type="EC" id="1.16.3.1"/>
    </reaction>
</comment>
<dbReference type="GO" id="GO:0008198">
    <property type="term" value="F:ferrous iron binding"/>
    <property type="evidence" value="ECO:0007669"/>
    <property type="project" value="TreeGrafter"/>
</dbReference>
<dbReference type="InterPro" id="IPR008331">
    <property type="entry name" value="Ferritin_DPS_dom"/>
</dbReference>
<evidence type="ECO:0000256" key="7">
    <source>
        <dbReference type="ARBA" id="ARBA00023004"/>
    </source>
</evidence>
<organism evidence="15 16">
    <name type="scientific">Cervus elaphus hippelaphus</name>
    <name type="common">European red deer</name>
    <dbReference type="NCBI Taxonomy" id="46360"/>
    <lineage>
        <taxon>Eukaryota</taxon>
        <taxon>Metazoa</taxon>
        <taxon>Chordata</taxon>
        <taxon>Craniata</taxon>
        <taxon>Vertebrata</taxon>
        <taxon>Euteleostomi</taxon>
        <taxon>Mammalia</taxon>
        <taxon>Eutheria</taxon>
        <taxon>Laurasiatheria</taxon>
        <taxon>Artiodactyla</taxon>
        <taxon>Ruminantia</taxon>
        <taxon>Pecora</taxon>
        <taxon>Cervidae</taxon>
        <taxon>Cervinae</taxon>
        <taxon>Cervus</taxon>
    </lineage>
</organism>
<evidence type="ECO:0000313" key="16">
    <source>
        <dbReference type="Proteomes" id="UP000242450"/>
    </source>
</evidence>
<proteinExistence type="inferred from homology"/>
<evidence type="ECO:0000256" key="3">
    <source>
        <dbReference type="ARBA" id="ARBA00007513"/>
    </source>
</evidence>
<evidence type="ECO:0000256" key="6">
    <source>
        <dbReference type="ARBA" id="ARBA00023002"/>
    </source>
</evidence>
<dbReference type="OrthoDB" id="9710338at2759"/>
<dbReference type="GO" id="GO:0004322">
    <property type="term" value="F:ferroxidase activity"/>
    <property type="evidence" value="ECO:0007669"/>
    <property type="project" value="UniProtKB-EC"/>
</dbReference>
<dbReference type="InterPro" id="IPR009078">
    <property type="entry name" value="Ferritin-like_SF"/>
</dbReference>
<comment type="similarity">
    <text evidence="3 13">Belongs to the ferritin family.</text>
</comment>
<comment type="function">
    <text evidence="13">Stores iron in a soluble, non-toxic, readily available form. Important for iron homeostasis. Iron is taken up in the ferrous form and deposited as ferric hydroxides after oxidation.</text>
</comment>
<keyword evidence="5 12" id="KW-0479">Metal-binding</keyword>
<protein>
    <recommendedName>
        <fullName evidence="13">Ferritin</fullName>
    </recommendedName>
</protein>
<reference evidence="15 16" key="1">
    <citation type="journal article" date="2018" name="Mol. Genet. Genomics">
        <title>The red deer Cervus elaphus genome CerEla1.0: sequencing, annotating, genes, and chromosomes.</title>
        <authorList>
            <person name="Bana N.A."/>
            <person name="Nyiri A."/>
            <person name="Nagy J."/>
            <person name="Frank K."/>
            <person name="Nagy T."/>
            <person name="Steger V."/>
            <person name="Schiller M."/>
            <person name="Lakatos P."/>
            <person name="Sugar L."/>
            <person name="Horn P."/>
            <person name="Barta E."/>
            <person name="Orosz L."/>
        </authorList>
    </citation>
    <scope>NUCLEOTIDE SEQUENCE [LARGE SCALE GENOMIC DNA]</scope>
    <source>
        <strain evidence="15">Hungarian</strain>
    </source>
</reference>
<dbReference type="GO" id="GO:0008199">
    <property type="term" value="F:ferric iron binding"/>
    <property type="evidence" value="ECO:0007669"/>
    <property type="project" value="InterPro"/>
</dbReference>
<dbReference type="FunFam" id="1.20.1260.10:FF:000016">
    <property type="entry name" value="Ferritin heavy chain"/>
    <property type="match status" value="1"/>
</dbReference>
<evidence type="ECO:0000256" key="11">
    <source>
        <dbReference type="ARBA" id="ARBA00047990"/>
    </source>
</evidence>
<dbReference type="GO" id="GO:0006826">
    <property type="term" value="P:iron ion transport"/>
    <property type="evidence" value="ECO:0007669"/>
    <property type="project" value="InterPro"/>
</dbReference>
<evidence type="ECO:0000256" key="12">
    <source>
        <dbReference type="PIRSR" id="PIRSR601519-1"/>
    </source>
</evidence>
<feature type="binding site" evidence="12">
    <location>
        <position position="107"/>
    </location>
    <ligand>
        <name>Fe cation</name>
        <dbReference type="ChEBI" id="CHEBI:24875"/>
        <label>1</label>
    </ligand>
</feature>
<dbReference type="CDD" id="cd01056">
    <property type="entry name" value="Euk_Ferritin"/>
    <property type="match status" value="1"/>
</dbReference>
<keyword evidence="8" id="KW-0458">Lysosome</keyword>
<comment type="subunit">
    <text evidence="9">Oligomer of 24 subunits. There are two types of subunits: L (light) chain and H (heavy) chain. The major chain can be light or heavy, depending on the species and tissue type. The functional molecule forms a roughly spherical shell with a diameter of 12 nm and contains a central cavity into which the insoluble mineral iron core is deposited. Interacts with NCOA4; NCOA4 promotes targeting of the iron-binding ferritin complex to autolysosomes following starvation or iron depletion.</text>
</comment>
<dbReference type="InterPro" id="IPR009040">
    <property type="entry name" value="Ferritin-like_diiron"/>
</dbReference>
<evidence type="ECO:0000313" key="15">
    <source>
        <dbReference type="EMBL" id="OWJ99722.1"/>
    </source>
</evidence>
<keyword evidence="16" id="KW-1185">Reference proteome</keyword>
<dbReference type="SUPFAM" id="SSF47240">
    <property type="entry name" value="Ferritin-like"/>
    <property type="match status" value="1"/>
</dbReference>
<accession>A0A212C143</accession>
<dbReference type="EMBL" id="MKHE01000034">
    <property type="protein sequence ID" value="OWJ99722.1"/>
    <property type="molecule type" value="Genomic_DNA"/>
</dbReference>
<comment type="caution">
    <text evidence="15">The sequence shown here is derived from an EMBL/GenBank/DDBJ whole genome shotgun (WGS) entry which is preliminary data.</text>
</comment>
<dbReference type="Gene3D" id="1.20.1260.10">
    <property type="match status" value="1"/>
</dbReference>
<dbReference type="PANTHER" id="PTHR11431:SF37">
    <property type="entry name" value="FERRITIN HEAVY CHAIN"/>
    <property type="match status" value="1"/>
</dbReference>
<comment type="subcellular location">
    <subcellularLocation>
        <location evidence="2">Cytoplasmic vesicle</location>
        <location evidence="2">Autophagosome</location>
    </subcellularLocation>
    <subcellularLocation>
        <location evidence="1">Lysosome</location>
    </subcellularLocation>
</comment>
<dbReference type="PROSITE" id="PS50905">
    <property type="entry name" value="FERRITIN_LIKE"/>
    <property type="match status" value="1"/>
</dbReference>
<name>A0A212C143_CEREH</name>
<dbReference type="Pfam" id="PF00210">
    <property type="entry name" value="Ferritin"/>
    <property type="match status" value="1"/>
</dbReference>
<feature type="binding site" evidence="12">
    <location>
        <position position="141"/>
    </location>
    <ligand>
        <name>Fe cation</name>
        <dbReference type="ChEBI" id="CHEBI:24875"/>
        <label>1</label>
    </ligand>
</feature>
<dbReference type="AlphaFoldDB" id="A0A212C143"/>
<sequence>MMPAPSHESQNYHPDCEAGVNGQINLQIYASYVYLSMALYFDRDDVALKRFSHFFLRCSHKHKEQIEGLMHLQNRCGGRFCLRDLRKPDRTNWESGLQAMQSALHLEKSVNQSLLDLHQLATDKNDPHLCHFLETRHLGQQVEFIKELGDHVSNLQKMGAPEVSMAEYLFDKLTLGDGFSESSEALNYSSKLSQYMKVEMVLSGQAYSYLFLYHNYIQLTGQSLQQAIPRFHK</sequence>
<evidence type="ECO:0000259" key="14">
    <source>
        <dbReference type="PROSITE" id="PS50905"/>
    </source>
</evidence>
<keyword evidence="4 13" id="KW-0409">Iron storage</keyword>
<evidence type="ECO:0000256" key="4">
    <source>
        <dbReference type="ARBA" id="ARBA00022434"/>
    </source>
</evidence>
<evidence type="ECO:0000256" key="10">
    <source>
        <dbReference type="ARBA" id="ARBA00045964"/>
    </source>
</evidence>
<dbReference type="Proteomes" id="UP000242450">
    <property type="component" value="Chromosome X"/>
</dbReference>
<evidence type="ECO:0000256" key="8">
    <source>
        <dbReference type="ARBA" id="ARBA00023228"/>
    </source>
</evidence>
<dbReference type="GO" id="GO:0005764">
    <property type="term" value="C:lysosome"/>
    <property type="evidence" value="ECO:0007669"/>
    <property type="project" value="UniProtKB-SubCell"/>
</dbReference>
<dbReference type="PANTHER" id="PTHR11431">
    <property type="entry name" value="FERRITIN"/>
    <property type="match status" value="1"/>
</dbReference>
<keyword evidence="7 12" id="KW-0408">Iron</keyword>
<dbReference type="GO" id="GO:0005776">
    <property type="term" value="C:autophagosome"/>
    <property type="evidence" value="ECO:0007669"/>
    <property type="project" value="UniProtKB-SubCell"/>
</dbReference>
<gene>
    <name evidence="15" type="ORF">Celaphus_00010034</name>
</gene>
<evidence type="ECO:0000256" key="13">
    <source>
        <dbReference type="RuleBase" id="RU361145"/>
    </source>
</evidence>